<comment type="caution">
    <text evidence="1">The sequence shown here is derived from an EMBL/GenBank/DDBJ whole genome shotgun (WGS) entry which is preliminary data.</text>
</comment>
<evidence type="ECO:0000313" key="2">
    <source>
        <dbReference type="Proteomes" id="UP001187471"/>
    </source>
</evidence>
<proteinExistence type="predicted"/>
<gene>
    <name evidence="1" type="ORF">RJ640_005794</name>
</gene>
<dbReference type="EMBL" id="JAVXUO010002186">
    <property type="protein sequence ID" value="KAK2975485.1"/>
    <property type="molecule type" value="Genomic_DNA"/>
</dbReference>
<dbReference type="InterPro" id="IPR025886">
    <property type="entry name" value="PP2-like"/>
</dbReference>
<evidence type="ECO:0008006" key="3">
    <source>
        <dbReference type="Google" id="ProtNLM"/>
    </source>
</evidence>
<reference evidence="1" key="1">
    <citation type="submission" date="2022-12" db="EMBL/GenBank/DDBJ databases">
        <title>Draft genome assemblies for two species of Escallonia (Escalloniales).</title>
        <authorList>
            <person name="Chanderbali A."/>
            <person name="Dervinis C."/>
            <person name="Anghel I."/>
            <person name="Soltis D."/>
            <person name="Soltis P."/>
            <person name="Zapata F."/>
        </authorList>
    </citation>
    <scope>NUCLEOTIDE SEQUENCE</scope>
    <source>
        <strain evidence="1">UCBG92.1500</strain>
        <tissue evidence="1">Leaf</tissue>
    </source>
</reference>
<evidence type="ECO:0000313" key="1">
    <source>
        <dbReference type="EMBL" id="KAK2975485.1"/>
    </source>
</evidence>
<keyword evidence="2" id="KW-1185">Reference proteome</keyword>
<accession>A0AA88R538</accession>
<dbReference type="Pfam" id="PF14299">
    <property type="entry name" value="PP2"/>
    <property type="match status" value="1"/>
</dbReference>
<organism evidence="1 2">
    <name type="scientific">Escallonia rubra</name>
    <dbReference type="NCBI Taxonomy" id="112253"/>
    <lineage>
        <taxon>Eukaryota</taxon>
        <taxon>Viridiplantae</taxon>
        <taxon>Streptophyta</taxon>
        <taxon>Embryophyta</taxon>
        <taxon>Tracheophyta</taxon>
        <taxon>Spermatophyta</taxon>
        <taxon>Magnoliopsida</taxon>
        <taxon>eudicotyledons</taxon>
        <taxon>Gunneridae</taxon>
        <taxon>Pentapetalae</taxon>
        <taxon>asterids</taxon>
        <taxon>campanulids</taxon>
        <taxon>Escalloniales</taxon>
        <taxon>Escalloniaceae</taxon>
        <taxon>Escallonia</taxon>
    </lineage>
</organism>
<protein>
    <recommendedName>
        <fullName evidence="3">Protein PHLOEM PROTEIN 2-LIKE A9-like</fullName>
    </recommendedName>
</protein>
<name>A0AA88R538_9ASTE</name>
<sequence>MWTIGGGSNLCHGSRRHIWVGRPDQPAELLQVMWLEVTGSVDNIDTSKTYEFGFKVSMTPDAFGWKDSTVQIMAKFGKRGNYVRRRINLSSIRPEGKVIEILGPLLMAKNQANSPRETLYFGMYEVWSGKWKGGLKIHQAFVRERK</sequence>
<dbReference type="Proteomes" id="UP001187471">
    <property type="component" value="Unassembled WGS sequence"/>
</dbReference>
<dbReference type="AlphaFoldDB" id="A0AA88R538"/>